<proteinExistence type="inferred from homology"/>
<feature type="domain" description="FACT complex subunit SPT16 middle" evidence="14">
    <location>
        <begin position="538"/>
        <end position="689"/>
    </location>
</feature>
<dbReference type="FunFam" id="2.30.29.150:FF:000002">
    <property type="entry name" value="FACT complex subunit SPT16"/>
    <property type="match status" value="1"/>
</dbReference>
<organism evidence="16 17">
    <name type="scientific">Elsinoe australis</name>
    <dbReference type="NCBI Taxonomy" id="40998"/>
    <lineage>
        <taxon>Eukaryota</taxon>
        <taxon>Fungi</taxon>
        <taxon>Dikarya</taxon>
        <taxon>Ascomycota</taxon>
        <taxon>Pezizomycotina</taxon>
        <taxon>Dothideomycetes</taxon>
        <taxon>Dothideomycetidae</taxon>
        <taxon>Myriangiales</taxon>
        <taxon>Elsinoaceae</taxon>
        <taxon>Elsinoe</taxon>
    </lineage>
</organism>
<feature type="domain" description="Histone chaperone RTT106/FACT complex subunit SPT16-like middle" evidence="15">
    <location>
        <begin position="811"/>
        <end position="901"/>
    </location>
</feature>
<dbReference type="Gene3D" id="2.30.29.30">
    <property type="entry name" value="Pleckstrin-homology domain (PH domain)/Phosphotyrosine-binding domain (PTB)"/>
    <property type="match status" value="1"/>
</dbReference>
<dbReference type="FunFam" id="3.40.350.10:FF:000006">
    <property type="entry name" value="FACT complex subunit SPT16"/>
    <property type="match status" value="1"/>
</dbReference>
<comment type="similarity">
    <text evidence="1 11">Belongs to the peptidase M24 family. SPT16 subfamily.</text>
</comment>
<sequence>MADEIKIDKTAFHERLGNLITQWKADKRGGDSLYHSAGSLAIVMGKSEEDQGSNKTSALQSWLLGYEFPSTLFIITLEAMYIVTTKKKAAYLEPLKGGKTAIEVLVRGKDADENEKQFKRCLDLIKTAGNKVGVLTKDQTSGPFVTEWKTAYSEISKEIEEVDISAALSNVMSTKDENELRAIRDASRASAGLMAKYFVDQMSGIIDEEKKITHKKLSQQVSDKIEDEKFFQKLKVSDPGLLDWAIQPVVQSGGSYDLKLSAAPDDNNLHAGVILSTLGLRLQTYNSLVARTYLVDPNKSQENTYKLLLAVHDTVLKNARDGIAAKDLYKKAIDLIKSKKPDLEKNFVKSVGYGIGIEIRDAALAINAKNSSTLRDGMTLSITTGFNDVSNPNPQDNKSKTYSMILTDTVRVGPRESVVFTKDAPTDLESTSFFFNDEEEEKEKKPKAKKDSKVGAVAQTNIKSTRLRNERSTNVNEEREAQRKEHQRELHQKKQREGLDKYGEGTGNLNGTEEKKFKKFESYKQPNQLPTRVKDMSIIVDVKSNSVIVPIMGRPVPFHINTIKNVSQTQEPGGVIFLRINFLSPGQGVGRKDDQPFEDATAHFIRSMTFRSTDASRMDNVVSQITEMKKSSVRREQEKKEMEDVVEQDKLVEIRNRRPHRLDNIFMRPALENKRIGGNVEIHQNGIRYTHLGGIKHDILFSNIKHLFFQDSKHELIVIIHMHLHNPIIIGKRKTKDVQFYREATEMQFDETGNRKRRHRYGDEEEFEAEQEERRRRAALDKEFKAFAERIAEAGRSENMQVDVPFRELSFNGVPSRSSVTMSPTTDCLVQLTEPPFFVITLSEIEIVHLERVQFGLKNFDMVVVFKDYNRPPSHINTIPVDALDQLKDWLDSVDIPFTEGPLNLNWGQIMKTVTADPHQFYADGGWSFLAEESDDEGAEESEEESAFEVSDEDLASEESSEDDSEFDEEASAEASDEDMSGEEEGEDWDEMEAKAKRKDKESGLDDESDSGKKSKKKR</sequence>
<dbReference type="GO" id="GO:0034728">
    <property type="term" value="P:nucleosome organization"/>
    <property type="evidence" value="ECO:0007669"/>
    <property type="project" value="UniProtKB-ARBA"/>
</dbReference>
<dbReference type="Proteomes" id="UP000243723">
    <property type="component" value="Unassembled WGS sequence"/>
</dbReference>
<dbReference type="GO" id="GO:0006368">
    <property type="term" value="P:transcription elongation by RNA polymerase II"/>
    <property type="evidence" value="ECO:0007669"/>
    <property type="project" value="TreeGrafter"/>
</dbReference>
<dbReference type="InterPro" id="IPR048969">
    <property type="entry name" value="FACT_SPT16_C"/>
</dbReference>
<evidence type="ECO:0000256" key="9">
    <source>
        <dbReference type="ARBA" id="ARBA00023242"/>
    </source>
</evidence>
<evidence type="ECO:0000256" key="5">
    <source>
        <dbReference type="ARBA" id="ARBA00023015"/>
    </source>
</evidence>
<evidence type="ECO:0000259" key="14">
    <source>
        <dbReference type="SMART" id="SM01286"/>
    </source>
</evidence>
<dbReference type="FunFam" id="3.90.230.10:FF:000005">
    <property type="entry name" value="FACT complex subunit spt16"/>
    <property type="match status" value="1"/>
</dbReference>
<dbReference type="EMBL" id="NHZQ01000445">
    <property type="protein sequence ID" value="PSK34890.1"/>
    <property type="molecule type" value="Genomic_DNA"/>
</dbReference>
<dbReference type="GO" id="GO:0035101">
    <property type="term" value="C:FACT complex"/>
    <property type="evidence" value="ECO:0007669"/>
    <property type="project" value="UniProtKB-UniRule"/>
</dbReference>
<evidence type="ECO:0000256" key="6">
    <source>
        <dbReference type="ARBA" id="ARBA00023054"/>
    </source>
</evidence>
<dbReference type="Pfam" id="PF21091">
    <property type="entry name" value="SPT16_C"/>
    <property type="match status" value="1"/>
</dbReference>
<dbReference type="Gene3D" id="2.30.29.150">
    <property type="match status" value="1"/>
</dbReference>
<dbReference type="Gene3D" id="2.30.29.210">
    <property type="entry name" value="FACT complex subunit Spt16p/Cdc68p"/>
    <property type="match status" value="1"/>
</dbReference>
<dbReference type="GO" id="GO:0006281">
    <property type="term" value="P:DNA repair"/>
    <property type="evidence" value="ECO:0007669"/>
    <property type="project" value="UniProtKB-UniRule"/>
</dbReference>
<evidence type="ECO:0000313" key="16">
    <source>
        <dbReference type="EMBL" id="PSK34890.1"/>
    </source>
</evidence>
<keyword evidence="2 11" id="KW-0158">Chromosome</keyword>
<keyword evidence="7 11" id="KW-0804">Transcription</keyword>
<dbReference type="PANTHER" id="PTHR13980">
    <property type="entry name" value="CDC68 RELATED"/>
    <property type="match status" value="1"/>
</dbReference>
<feature type="compositionally biased region" description="Basic and acidic residues" evidence="12">
    <location>
        <begin position="467"/>
        <end position="503"/>
    </location>
</feature>
<comment type="subunit">
    <text evidence="11">Component of the FACT complex.</text>
</comment>
<dbReference type="GO" id="GO:0031491">
    <property type="term" value="F:nucleosome binding"/>
    <property type="evidence" value="ECO:0007669"/>
    <property type="project" value="TreeGrafter"/>
</dbReference>
<feature type="region of interest" description="Disordered" evidence="12">
    <location>
        <begin position="431"/>
        <end position="512"/>
    </location>
</feature>
<name>A0A2P7YG00_9PEZI</name>
<dbReference type="InterPro" id="IPR029148">
    <property type="entry name" value="FACT-SPT16_Nlobe"/>
</dbReference>
<feature type="compositionally biased region" description="Basic and acidic residues" evidence="12">
    <location>
        <begin position="992"/>
        <end position="1004"/>
    </location>
</feature>
<dbReference type="STRING" id="40998.A0A2P7YG00"/>
<keyword evidence="9 11" id="KW-0539">Nucleus</keyword>
<evidence type="ECO:0000256" key="11">
    <source>
        <dbReference type="RuleBase" id="RU367052"/>
    </source>
</evidence>
<evidence type="ECO:0000256" key="12">
    <source>
        <dbReference type="SAM" id="MobiDB-lite"/>
    </source>
</evidence>
<dbReference type="FunFam" id="2.30.29.210:FF:000001">
    <property type="entry name" value="FACT complex subunit spt16"/>
    <property type="match status" value="1"/>
</dbReference>
<evidence type="ECO:0000256" key="8">
    <source>
        <dbReference type="ARBA" id="ARBA00023204"/>
    </source>
</evidence>
<protein>
    <recommendedName>
        <fullName evidence="11">FACT complex subunit</fullName>
    </recommendedName>
</protein>
<dbReference type="FunFam" id="2.30.29.30:FF:000017">
    <property type="entry name" value="FACT complex subunit SPT16"/>
    <property type="match status" value="1"/>
</dbReference>
<comment type="subcellular location">
    <subcellularLocation>
        <location evidence="11">Nucleus</location>
    </subcellularLocation>
    <subcellularLocation>
        <location evidence="11">Chromosome</location>
    </subcellularLocation>
</comment>
<feature type="compositionally biased region" description="Acidic residues" evidence="12">
    <location>
        <begin position="932"/>
        <end position="991"/>
    </location>
</feature>
<dbReference type="InterPro" id="IPR029149">
    <property type="entry name" value="Creatin/AminoP/Spt16_N"/>
</dbReference>
<evidence type="ECO:0000256" key="2">
    <source>
        <dbReference type="ARBA" id="ARBA00022454"/>
    </source>
</evidence>
<evidence type="ECO:0000259" key="15">
    <source>
        <dbReference type="SMART" id="SM01287"/>
    </source>
</evidence>
<dbReference type="Gene3D" id="3.40.350.10">
    <property type="entry name" value="Creatinase/prolidase N-terminal domain"/>
    <property type="match status" value="1"/>
</dbReference>
<dbReference type="InterPro" id="IPR011993">
    <property type="entry name" value="PH-like_dom_sf"/>
</dbReference>
<dbReference type="SMART" id="SM01287">
    <property type="entry name" value="Rtt106"/>
    <property type="match status" value="1"/>
</dbReference>
<dbReference type="SMART" id="SM01286">
    <property type="entry name" value="SPT16"/>
    <property type="match status" value="1"/>
</dbReference>
<evidence type="ECO:0000259" key="13">
    <source>
        <dbReference type="SMART" id="SM01285"/>
    </source>
</evidence>
<keyword evidence="3 11" id="KW-0235">DNA replication</keyword>
<evidence type="ECO:0000313" key="17">
    <source>
        <dbReference type="Proteomes" id="UP000243723"/>
    </source>
</evidence>
<dbReference type="Pfam" id="PF00557">
    <property type="entry name" value="Peptidase_M24"/>
    <property type="match status" value="1"/>
</dbReference>
<feature type="region of interest" description="Disordered" evidence="12">
    <location>
        <begin position="751"/>
        <end position="770"/>
    </location>
</feature>
<evidence type="ECO:0000256" key="10">
    <source>
        <dbReference type="ARBA" id="ARBA00025370"/>
    </source>
</evidence>
<feature type="domain" description="FACT complex subunit SPT16 N-terminal lobe" evidence="13">
    <location>
        <begin position="7"/>
        <end position="168"/>
    </location>
</feature>
<accession>A0A2P7YG00</accession>
<dbReference type="SMART" id="SM01285">
    <property type="entry name" value="FACT-Spt16_Nlob"/>
    <property type="match status" value="1"/>
</dbReference>
<dbReference type="InterPro" id="IPR040258">
    <property type="entry name" value="Spt16"/>
</dbReference>
<dbReference type="InterPro" id="IPR056595">
    <property type="entry name" value="Fact-SPT16_PH"/>
</dbReference>
<dbReference type="Pfam" id="PF24824">
    <property type="entry name" value="PH_SPT16"/>
    <property type="match status" value="1"/>
</dbReference>
<keyword evidence="5 11" id="KW-0805">Transcription regulation</keyword>
<evidence type="ECO:0000256" key="7">
    <source>
        <dbReference type="ARBA" id="ARBA00023163"/>
    </source>
</evidence>
<dbReference type="OrthoDB" id="10251642at2759"/>
<dbReference type="Pfam" id="PF08644">
    <property type="entry name" value="SPT16"/>
    <property type="match status" value="1"/>
</dbReference>
<evidence type="ECO:0000256" key="4">
    <source>
        <dbReference type="ARBA" id="ARBA00022763"/>
    </source>
</evidence>
<dbReference type="GO" id="GO:0010468">
    <property type="term" value="P:regulation of gene expression"/>
    <property type="evidence" value="ECO:0007669"/>
    <property type="project" value="UniProtKB-ARBA"/>
</dbReference>
<dbReference type="InterPro" id="IPR013719">
    <property type="entry name" value="RTT106/SPT16-like_middle_dom"/>
</dbReference>
<dbReference type="PANTHER" id="PTHR13980:SF15">
    <property type="entry name" value="FACT COMPLEX SUBUNIT SPT16"/>
    <property type="match status" value="1"/>
</dbReference>
<gene>
    <name evidence="16" type="ORF">B9Z65_1473</name>
</gene>
<keyword evidence="17" id="KW-1185">Reference proteome</keyword>
<dbReference type="AlphaFoldDB" id="A0A2P7YG00"/>
<dbReference type="InterPro" id="IPR036005">
    <property type="entry name" value="Creatinase/aminopeptidase-like"/>
</dbReference>
<keyword evidence="4 11" id="KW-0227">DNA damage</keyword>
<dbReference type="InterPro" id="IPR013953">
    <property type="entry name" value="FACT_SPT16_M"/>
</dbReference>
<dbReference type="GO" id="GO:0006260">
    <property type="term" value="P:DNA replication"/>
    <property type="evidence" value="ECO:0007669"/>
    <property type="project" value="UniProtKB-KW"/>
</dbReference>
<dbReference type="Pfam" id="PF14826">
    <property type="entry name" value="FACT-Spt16_Nlob"/>
    <property type="match status" value="1"/>
</dbReference>
<evidence type="ECO:0000256" key="1">
    <source>
        <dbReference type="ARBA" id="ARBA00010779"/>
    </source>
</evidence>
<keyword evidence="8 11" id="KW-0234">DNA repair</keyword>
<evidence type="ECO:0000256" key="3">
    <source>
        <dbReference type="ARBA" id="ARBA00022705"/>
    </source>
</evidence>
<feature type="region of interest" description="Disordered" evidence="12">
    <location>
        <begin position="932"/>
        <end position="1019"/>
    </location>
</feature>
<comment type="function">
    <text evidence="10 11">Component of the FACT complex, a general chromatin factor that acts to reorganize nucleosomes. The FACT complex is involved in multiple processes that require DNA as a template such as mRNA elongation, DNA replication and DNA repair. During transcription elongation the FACT complex acts as a histone chaperone that both destabilizes and restores nucleosomal structure. It facilitates the passage of RNA polymerase II and transcription by promoting the dissociation of one histone H2A-H2B dimer from the nucleosome, then subsequently promotes the reestablishment of the nucleosome following the passage of RNA polymerase II.</text>
</comment>
<comment type="caution">
    <text evidence="16">The sequence shown here is derived from an EMBL/GenBank/DDBJ whole genome shotgun (WGS) entry which is preliminary data.</text>
</comment>
<keyword evidence="6" id="KW-0175">Coiled coil</keyword>
<dbReference type="SUPFAM" id="SSF55920">
    <property type="entry name" value="Creatinase/aminopeptidase"/>
    <property type="match status" value="1"/>
</dbReference>
<dbReference type="Gene3D" id="3.90.230.10">
    <property type="entry name" value="Creatinase/methionine aminopeptidase superfamily"/>
    <property type="match status" value="1"/>
</dbReference>
<reference evidence="16 17" key="1">
    <citation type="submission" date="2017-05" db="EMBL/GenBank/DDBJ databases">
        <title>Draft genome sequence of Elsinoe australis.</title>
        <authorList>
            <person name="Cheng Q."/>
        </authorList>
    </citation>
    <scope>NUCLEOTIDE SEQUENCE [LARGE SCALE GENOMIC DNA]</scope>
    <source>
        <strain evidence="16 17">NL1</strain>
    </source>
</reference>
<dbReference type="Pfam" id="PF08512">
    <property type="entry name" value="Rttp106-like_middle"/>
    <property type="match status" value="1"/>
</dbReference>
<dbReference type="InterPro" id="IPR000994">
    <property type="entry name" value="Pept_M24"/>
</dbReference>